<name>A0A439CZ31_9PEZI</name>
<protein>
    <submittedName>
        <fullName evidence="2">Uncharacterized protein</fullName>
    </submittedName>
</protein>
<reference evidence="2 3" key="1">
    <citation type="submission" date="2018-12" db="EMBL/GenBank/DDBJ databases">
        <title>Draft genome sequence of Xylaria grammica IHI A82.</title>
        <authorList>
            <person name="Buettner E."/>
            <person name="Kellner H."/>
        </authorList>
    </citation>
    <scope>NUCLEOTIDE SEQUENCE [LARGE SCALE GENOMIC DNA]</scope>
    <source>
        <strain evidence="2 3">IHI A82</strain>
    </source>
</reference>
<accession>A0A439CZ31</accession>
<keyword evidence="1" id="KW-0472">Membrane</keyword>
<sequence length="246" mass="27952">MEPTLDIVYINGGPQGFHEGQVASQGWRWMRTNTIDPTQSGSHHAIMSSGRPDRLPAHFHHGPSTHMVISGDLRIRKQGAHTGSYEISDAPGARRQDHVPPRMKYGATSRTGCTFVEGHQCLSPKSAERFIDRETLRVVSRPDARWRSPSESDLKLWLRTLKFNPEGRAHPDVSRGEEPILDASQVSPPIPLDFLNALSEWFEEEWEHYQPPLRPPTKQETQQQKIVLLLAFISVAIALFAFKYWM</sequence>
<evidence type="ECO:0000313" key="3">
    <source>
        <dbReference type="Proteomes" id="UP000286045"/>
    </source>
</evidence>
<dbReference type="EMBL" id="RYZI01000262">
    <property type="protein sequence ID" value="RWA07376.1"/>
    <property type="molecule type" value="Genomic_DNA"/>
</dbReference>
<keyword evidence="1" id="KW-1133">Transmembrane helix</keyword>
<feature type="transmembrane region" description="Helical" evidence="1">
    <location>
        <begin position="226"/>
        <end position="245"/>
    </location>
</feature>
<comment type="caution">
    <text evidence="2">The sequence shown here is derived from an EMBL/GenBank/DDBJ whole genome shotgun (WGS) entry which is preliminary data.</text>
</comment>
<gene>
    <name evidence="2" type="ORF">EKO27_g7717</name>
</gene>
<dbReference type="Proteomes" id="UP000286045">
    <property type="component" value="Unassembled WGS sequence"/>
</dbReference>
<keyword evidence="1" id="KW-0812">Transmembrane</keyword>
<proteinExistence type="predicted"/>
<evidence type="ECO:0000313" key="2">
    <source>
        <dbReference type="EMBL" id="RWA07376.1"/>
    </source>
</evidence>
<keyword evidence="3" id="KW-1185">Reference proteome</keyword>
<dbReference type="AlphaFoldDB" id="A0A439CZ31"/>
<organism evidence="2 3">
    <name type="scientific">Xylaria grammica</name>
    <dbReference type="NCBI Taxonomy" id="363999"/>
    <lineage>
        <taxon>Eukaryota</taxon>
        <taxon>Fungi</taxon>
        <taxon>Dikarya</taxon>
        <taxon>Ascomycota</taxon>
        <taxon>Pezizomycotina</taxon>
        <taxon>Sordariomycetes</taxon>
        <taxon>Xylariomycetidae</taxon>
        <taxon>Xylariales</taxon>
        <taxon>Xylariaceae</taxon>
        <taxon>Xylaria</taxon>
    </lineage>
</organism>
<evidence type="ECO:0000256" key="1">
    <source>
        <dbReference type="SAM" id="Phobius"/>
    </source>
</evidence>